<keyword evidence="7" id="KW-1185">Reference proteome</keyword>
<evidence type="ECO:0000256" key="4">
    <source>
        <dbReference type="ARBA" id="ARBA00023180"/>
    </source>
</evidence>
<protein>
    <recommendedName>
        <fullName evidence="8">SMP-30/Gluconolactonase/LRE-like region domain-containing protein</fullName>
    </recommendedName>
</protein>
<dbReference type="Pfam" id="PF01731">
    <property type="entry name" value="Arylesterase"/>
    <property type="match status" value="1"/>
</dbReference>
<evidence type="ECO:0008006" key="8">
    <source>
        <dbReference type="Google" id="ProtNLM"/>
    </source>
</evidence>
<dbReference type="EMBL" id="JAFCIX010000340">
    <property type="protein sequence ID" value="KAH6593977.1"/>
    <property type="molecule type" value="Genomic_DNA"/>
</dbReference>
<proteinExistence type="inferred from homology"/>
<dbReference type="SUPFAM" id="SSF63829">
    <property type="entry name" value="Calcium-dependent phosphotriesterase"/>
    <property type="match status" value="1"/>
</dbReference>
<name>A0ABQ8FBF5_9FUNG</name>
<feature type="chain" id="PRO_5045161404" description="SMP-30/Gluconolactonase/LRE-like region domain-containing protein" evidence="5">
    <location>
        <begin position="19"/>
        <end position="384"/>
    </location>
</feature>
<evidence type="ECO:0000313" key="6">
    <source>
        <dbReference type="EMBL" id="KAH6593977.1"/>
    </source>
</evidence>
<sequence>MIKIALISLLVVLTSVLYVPVKNLVTVGGVFKNHINNNTATCRSLSKDSLLRGCENGQLHPGSGIIFYACAFNTEERDAWFPPADHLNRSVIAHGGIVAFDPKTETAIKLEIDSNVLTITDGFAPHGMGIFEDPSDPSTIYIHAVNHRRAGGSCIEIFKHTLGAPNLHHIETASNPAMLYHPNDVQPVGPRSFYASNDLGSRSYFLRKIEGLMGLRWGHVVYYHDGEWSISAKDVAYPNGIAVSKNLELVYVSSTSSAEILVFKRRPVSGSLRLVDQIKLPAIPDNISVDSETGALYVAAISGCIQFLYHVEDHSVAVPGMVLKISPNENTDKFYGKKFNVDVVMEWDGALISGATCATYDHSTSKMVIGSLYSGGVVVCDKVA</sequence>
<evidence type="ECO:0000256" key="2">
    <source>
        <dbReference type="ARBA" id="ARBA00022801"/>
    </source>
</evidence>
<keyword evidence="2" id="KW-0378">Hydrolase</keyword>
<organism evidence="6 7">
    <name type="scientific">Batrachochytrium salamandrivorans</name>
    <dbReference type="NCBI Taxonomy" id="1357716"/>
    <lineage>
        <taxon>Eukaryota</taxon>
        <taxon>Fungi</taxon>
        <taxon>Fungi incertae sedis</taxon>
        <taxon>Chytridiomycota</taxon>
        <taxon>Chytridiomycota incertae sedis</taxon>
        <taxon>Chytridiomycetes</taxon>
        <taxon>Rhizophydiales</taxon>
        <taxon>Rhizophydiales incertae sedis</taxon>
        <taxon>Batrachochytrium</taxon>
    </lineage>
</organism>
<keyword evidence="3" id="KW-1015">Disulfide bond</keyword>
<evidence type="ECO:0000256" key="1">
    <source>
        <dbReference type="ARBA" id="ARBA00008595"/>
    </source>
</evidence>
<comment type="similarity">
    <text evidence="1">Belongs to the paraoxonase family.</text>
</comment>
<gene>
    <name evidence="6" type="ORF">BASA50_006887</name>
</gene>
<evidence type="ECO:0000256" key="3">
    <source>
        <dbReference type="ARBA" id="ARBA00023157"/>
    </source>
</evidence>
<accession>A0ABQ8FBF5</accession>
<keyword evidence="4" id="KW-0325">Glycoprotein</keyword>
<dbReference type="InterPro" id="IPR011042">
    <property type="entry name" value="6-blade_b-propeller_TolB-like"/>
</dbReference>
<dbReference type="InterPro" id="IPR002640">
    <property type="entry name" value="Arylesterase"/>
</dbReference>
<reference evidence="6 7" key="1">
    <citation type="submission" date="2021-02" db="EMBL/GenBank/DDBJ databases">
        <title>Variation within the Batrachochytrium salamandrivorans European outbreak.</title>
        <authorList>
            <person name="Kelly M."/>
            <person name="Pasmans F."/>
            <person name="Shea T.P."/>
            <person name="Munoz J.F."/>
            <person name="Carranza S."/>
            <person name="Cuomo C.A."/>
            <person name="Martel A."/>
        </authorList>
    </citation>
    <scope>NUCLEOTIDE SEQUENCE [LARGE SCALE GENOMIC DNA]</scope>
    <source>
        <strain evidence="6 7">AMFP18/2</strain>
    </source>
</reference>
<feature type="signal peptide" evidence="5">
    <location>
        <begin position="1"/>
        <end position="18"/>
    </location>
</feature>
<keyword evidence="5" id="KW-0732">Signal</keyword>
<evidence type="ECO:0000313" key="7">
    <source>
        <dbReference type="Proteomes" id="UP001648503"/>
    </source>
</evidence>
<evidence type="ECO:0000256" key="5">
    <source>
        <dbReference type="SAM" id="SignalP"/>
    </source>
</evidence>
<dbReference type="Gene3D" id="2.120.10.30">
    <property type="entry name" value="TolB, C-terminal domain"/>
    <property type="match status" value="1"/>
</dbReference>
<dbReference type="PANTHER" id="PTHR11799:SF12">
    <property type="entry name" value="PARAOXONASE-RELATED"/>
    <property type="match status" value="1"/>
</dbReference>
<dbReference type="Proteomes" id="UP001648503">
    <property type="component" value="Unassembled WGS sequence"/>
</dbReference>
<dbReference type="PANTHER" id="PTHR11799">
    <property type="entry name" value="PARAOXONASE"/>
    <property type="match status" value="1"/>
</dbReference>
<comment type="caution">
    <text evidence="6">The sequence shown here is derived from an EMBL/GenBank/DDBJ whole genome shotgun (WGS) entry which is preliminary data.</text>
</comment>
<dbReference type="InterPro" id="IPR051288">
    <property type="entry name" value="Serum_paraoxonase/arylesterase"/>
</dbReference>